<gene>
    <name evidence="2" type="ORF">E2562_038879</name>
</gene>
<dbReference type="AlphaFoldDB" id="A0A6G1CM90"/>
<evidence type="ECO:0000313" key="2">
    <source>
        <dbReference type="EMBL" id="KAF0901276.1"/>
    </source>
</evidence>
<comment type="caution">
    <text evidence="2">The sequence shown here is derived from an EMBL/GenBank/DDBJ whole genome shotgun (WGS) entry which is preliminary data.</text>
</comment>
<evidence type="ECO:0000313" key="3">
    <source>
        <dbReference type="Proteomes" id="UP000479710"/>
    </source>
</evidence>
<dbReference type="EMBL" id="SPHZ02000009">
    <property type="protein sequence ID" value="KAF0901276.1"/>
    <property type="molecule type" value="Genomic_DNA"/>
</dbReference>
<reference evidence="2 3" key="1">
    <citation type="submission" date="2019-11" db="EMBL/GenBank/DDBJ databases">
        <title>Whole genome sequence of Oryza granulata.</title>
        <authorList>
            <person name="Li W."/>
        </authorList>
    </citation>
    <scope>NUCLEOTIDE SEQUENCE [LARGE SCALE GENOMIC DNA]</scope>
    <source>
        <strain evidence="3">cv. Menghai</strain>
        <tissue evidence="2">Leaf</tissue>
    </source>
</reference>
<sequence length="231" mass="25478">MNRRFLNLIVKSGDAGYTLRRLNLSPHLFHLSTAAAEEAAAAATSAKAKKQVHGADLPADTERLGRPPAPRIRFRSPHPGLEMDFALGGRRRAQDPLLRRLRPRRAAPREPLVADPIFFDVTGFDAADGLYAMSKATDPYSGGSFEPWLWDPVPPPPTNPREPYIIRCSVLVSGGATICVTAYSYMAMKPGATTLCFDTARREWNKAGDWELPFYGRGENAPELNGLWFGL</sequence>
<feature type="region of interest" description="Disordered" evidence="1">
    <location>
        <begin position="49"/>
        <end position="75"/>
    </location>
</feature>
<name>A0A6G1CM90_9ORYZ</name>
<protein>
    <submittedName>
        <fullName evidence="2">Uncharacterized protein</fullName>
    </submittedName>
</protein>
<dbReference type="Pfam" id="PF07893">
    <property type="entry name" value="DUF1668"/>
    <property type="match status" value="2"/>
</dbReference>
<dbReference type="PANTHER" id="PTHR33085">
    <property type="entry name" value="OS12G0113100 PROTEIN-RELATED"/>
    <property type="match status" value="1"/>
</dbReference>
<evidence type="ECO:0000256" key="1">
    <source>
        <dbReference type="SAM" id="MobiDB-lite"/>
    </source>
</evidence>
<keyword evidence="3" id="KW-1185">Reference proteome</keyword>
<accession>A0A6G1CM90</accession>
<dbReference type="InterPro" id="IPR012871">
    <property type="entry name" value="DUF1668_ORYSA"/>
</dbReference>
<organism evidence="2 3">
    <name type="scientific">Oryza meyeriana var. granulata</name>
    <dbReference type="NCBI Taxonomy" id="110450"/>
    <lineage>
        <taxon>Eukaryota</taxon>
        <taxon>Viridiplantae</taxon>
        <taxon>Streptophyta</taxon>
        <taxon>Embryophyta</taxon>
        <taxon>Tracheophyta</taxon>
        <taxon>Spermatophyta</taxon>
        <taxon>Magnoliopsida</taxon>
        <taxon>Liliopsida</taxon>
        <taxon>Poales</taxon>
        <taxon>Poaceae</taxon>
        <taxon>BOP clade</taxon>
        <taxon>Oryzoideae</taxon>
        <taxon>Oryzeae</taxon>
        <taxon>Oryzinae</taxon>
        <taxon>Oryza</taxon>
        <taxon>Oryza meyeriana</taxon>
    </lineage>
</organism>
<dbReference type="Proteomes" id="UP000479710">
    <property type="component" value="Unassembled WGS sequence"/>
</dbReference>
<proteinExistence type="predicted"/>